<dbReference type="FunFam" id="1.10.1200.10:FF:000007">
    <property type="entry name" value="Probable polyketide synthase pks17"/>
    <property type="match status" value="2"/>
</dbReference>
<dbReference type="PROSITE" id="PS52004">
    <property type="entry name" value="KS3_2"/>
    <property type="match status" value="2"/>
</dbReference>
<dbReference type="InterPro" id="IPR016039">
    <property type="entry name" value="Thiolase-like"/>
</dbReference>
<dbReference type="InterPro" id="IPR049552">
    <property type="entry name" value="PKS_DH_N"/>
</dbReference>
<dbReference type="CDD" id="cd00833">
    <property type="entry name" value="PKS"/>
    <property type="match status" value="2"/>
</dbReference>
<feature type="region of interest" description="Disordered" evidence="7">
    <location>
        <begin position="4778"/>
        <end position="4805"/>
    </location>
</feature>
<dbReference type="SUPFAM" id="SSF52151">
    <property type="entry name" value="FabD/lysophospholipase-like"/>
    <property type="match status" value="3"/>
</dbReference>
<dbReference type="Pfam" id="PF22621">
    <property type="entry name" value="CurL-like_PKS_C"/>
    <property type="match status" value="1"/>
</dbReference>
<dbReference type="Pfam" id="PF13602">
    <property type="entry name" value="ADH_zinc_N_2"/>
    <property type="match status" value="1"/>
</dbReference>
<dbReference type="SUPFAM" id="SSF50129">
    <property type="entry name" value="GroES-like"/>
    <property type="match status" value="1"/>
</dbReference>
<dbReference type="CDD" id="cd08956">
    <property type="entry name" value="KR_3_FAS_SDR_x"/>
    <property type="match status" value="3"/>
</dbReference>
<dbReference type="GO" id="GO:0004312">
    <property type="term" value="F:fatty acid synthase activity"/>
    <property type="evidence" value="ECO:0007669"/>
    <property type="project" value="TreeGrafter"/>
</dbReference>
<dbReference type="Pfam" id="PF02801">
    <property type="entry name" value="Ketoacyl-synt_C"/>
    <property type="match status" value="2"/>
</dbReference>
<dbReference type="SMART" id="SM00827">
    <property type="entry name" value="PKS_AT"/>
    <property type="match status" value="2"/>
</dbReference>
<dbReference type="SMART" id="SM00829">
    <property type="entry name" value="PKS_ER"/>
    <property type="match status" value="1"/>
</dbReference>
<evidence type="ECO:0000256" key="7">
    <source>
        <dbReference type="SAM" id="MobiDB-lite"/>
    </source>
</evidence>
<dbReference type="Pfam" id="PF00698">
    <property type="entry name" value="Acyl_transf_1"/>
    <property type="match status" value="3"/>
</dbReference>
<feature type="region of interest" description="N-terminal hotdog fold" evidence="6">
    <location>
        <begin position="2201"/>
        <end position="2324"/>
    </location>
</feature>
<feature type="domain" description="Ketosynthase family 3 (KS3)" evidence="9">
    <location>
        <begin position="3065"/>
        <end position="3480"/>
    </location>
</feature>
<feature type="region of interest" description="C-terminal hotdog fold" evidence="6">
    <location>
        <begin position="294"/>
        <end position="430"/>
    </location>
</feature>
<dbReference type="Pfam" id="PF08240">
    <property type="entry name" value="ADH_N"/>
    <property type="match status" value="1"/>
</dbReference>
<feature type="region of interest" description="N-terminal hotdog fold" evidence="6">
    <location>
        <begin position="3955"/>
        <end position="4077"/>
    </location>
</feature>
<evidence type="ECO:0000313" key="11">
    <source>
        <dbReference type="EMBL" id="TDD92603.1"/>
    </source>
</evidence>
<dbReference type="PROSITE" id="PS01162">
    <property type="entry name" value="QOR_ZETA_CRYSTAL"/>
    <property type="match status" value="1"/>
</dbReference>
<dbReference type="Gene3D" id="1.10.1200.10">
    <property type="entry name" value="ACP-like"/>
    <property type="match status" value="3"/>
</dbReference>
<dbReference type="Gene3D" id="3.10.129.110">
    <property type="entry name" value="Polyketide synthase dehydratase"/>
    <property type="match status" value="3"/>
</dbReference>
<dbReference type="InterPro" id="IPR018201">
    <property type="entry name" value="Ketoacyl_synth_AS"/>
</dbReference>
<dbReference type="InterPro" id="IPR055123">
    <property type="entry name" value="SpnB-like_Rossmann"/>
</dbReference>
<keyword evidence="1" id="KW-0596">Phosphopantetheine</keyword>
<dbReference type="InterPro" id="IPR036736">
    <property type="entry name" value="ACP-like_sf"/>
</dbReference>
<sequence length="4816" mass="501296">ITPRPGQIPFYSTLTGEPIDTTELDADYWYRNLRHTVQFEQATRALLTNGHTHFIECSPHPVLTIGLTETIEATETTATAIPTLRRDHGDLRQVLASATQAFVHGAPVDWASFCPDTGDGEAAEDLPTYPFQHERYWLTSGAPSTDVAAAGQESSEHPFLGAAVELPGTDGIVLTGRLSLRTHPWLADHAVAGTVVLPGAAFVEMALHAGDLAECTGLEELTVEAPLVLGEAGAAHLRVEVARPDEAGRRALSIYSRDDGATRGTPWTCHASGVLTAAAERPASNLAVWPPAGAAPIDLSDFYETLRASGYEYGPVFAGVRAAWRRGGEVFAEAVLPDEAHDSAFGIHPALLDAALHPFGAGGFFDDDRLRLPFAYRGVTLHATGASTVRVALSPAGPDAIGLLVADTDGAPVISVESLAMRAVDPGELGRSAVTDSLYRLDWTPRPLPASTVATVPYEDRDTITGDAVVLHHVAADQEGQPAEDAREILDGVLAVVQSWLGEDRPGGVRLAVVTRGAVADGAVNLAHAPLWGLLRSAQAENPDRFVLVDVDDNERSAEALPFALASDEPQLALRGGTLLVPRIARADSGGSLVPPAEGPWRLGTGGQGTFDGLAPVPCEEAAAPLGPEQVRVAVRAAGVNFRDTLVALGADFEDTLSALAALGLRPGEDAMGLEGAGVVTETGSAVTGLAPGDRVAGMLPGVFGPVAVTDHRLVVRIPDGWSFEQAAAVPIAFGTAYHGLVELAGLRAGQSVLVHAAAGGVGTAAVQLARHLGAEVFGTASPGKQDALRAAGLDGAHIASSRTTGFEDGFLAATEGRGVDVVLDSLAGEFVDASLRLLPRGGRFLEMGKLDVRDAEAVAAAHPGVGYEAFDLLTLAGTEPDRFQRMLAEIVRLFEAGALTHPPIRTWDVRRAPEALRFMSQARHVGKIVLTMPRALDPAGTVLITGGTGTLGGLLARHLVTAHGVRRLLLTSRRGARAPGAAELTAELSGLGAEVTMAACDAADRDALAALLARIPADRPLTAVVHAAGALDDGPVTALTPERVDAVLRPKAHAAWNLHELAGDVAAFVMFSSVAGVIGNAGQGNYAAANVFLDALARHRRSLGLPALSLAWGLWEQRSGMTAELDQADLARMARSGLRPLASAEGLALFDAALARADAALVPARLDLRALTRTRGRRTAATAPGAGLGLGHRLAGLGEEDRDRLLLDLVRSHAATVLGHAGPDAVRPEAAFKELGFDSLSAVELRNRLNEATGLRLASTVVFDHPSPDAMRRHLRDELVGTAPPAPVAAAGSAAATGADEPIAVVGIGVRLPGGISSPEEFWDLLSEGRDAIAGFPTDRGWDIEGLYDPDPDRPGKSYSRSGGFLYEAAEFDAGFFGISPREALAMDPQQRLLLETSWEALERAGIDPFALRGSQTGVFVGALSQEYGPPLHQMPEGLDGLGLTGRATSVISGRLAYFLGLEGPAVTIDTACSSSLVALHQAAHALRQGECSLAMAGGVTVMATPWAFTEFSRQRGMAPDGRSKAFGAGADGAGWSEGVGMLVLERLSDALERGHRVLGLVRASAVNQDGASNGLTAPNGSSQQRVIRQALANARLGPGDIDAVEAHGTGTRLGDPIEAHALQAAYGAERDPSRPVWLGSVKSNIGHNQAAAGISGVIKMLLAMRHQVLPRTLHADEPTPHVDWSAGNLRLLTEERPWPADGRPRRAAVSSFGISGTNAHLILEEAPDPDPAPVPAPVSDHAGPVPVVLSAKTEQALRAQAAGLLGHLREHPDAVLADLGYSLATGRAHFEQRAALVADDRAELEFGLESLAGGMTAPGLVAAQARTDVRPVFVFPGQGAQWAGMAAGLLESSPVFAARMGECAAALEPLVDWSLLDVVRQADGAPGLDRVDVVQPVLWAVMVSLAQVWRSVGVEPAAVVGHSQGEIAAACVAGALSIEDAARVVALRSRALVALAGRGGMVSVSRSEDWVRERIGAWQGRISVAVVNGPGHTVVSGAPEALEEFLGRCKEEGVRARRVEVDYASHSAHVEEIEAELAEVLAGIEPRTGDIAVCSSLTGGFLTGEDPMDAGYWYRNLRETVRFEQATATLLDAGHRLFIEVSPHPVLTVAIQAAIEGTGADAAAQGTLRRDEDEARRLLTALAEAHCHGAPVDWAAVFDGTGARRTALPTYAFQRRHYWLDVPAAITDATGLGLRPAGHPLLGGMTTLADGDGLLLTGRLSLRTHPWLADHAVAGTVLLPGTAVVEIAVAAGDRLGCDLLREIVLEEPLAVPAEGGVHLQVTAGPANESGERALTVRSQSEREDGEWTRNASGVLASGGSPPPARQESWPPPGARPLARDGLYERLADLGYGHGPAFQGLGDAWQSSDGRYAEVALPEALHAEAAEYGVHPALLDAALHLLFAGPDETDEPAGLLLPFSFSGVTLHASGATALRVRLTPTGRDGAALTATDPGGEPVLTIESVVLRPAPAERLAGSAAATHHAGLYRLGSQPVPATEAPFTGRWAVLGPDPFGLTASLTAAGAAVESHPDIDALTAAGPAPDVLALTYVTAEENNALPGAVRTAVQEALGHVQRCLSDERLATTRVLALTRGTADLTGAAVRGLLHAAHNEHPGRFALLDVEDGIEDGRGDGERLAMAALTAVNDERPLALREGRTSTPRLDRAARRQDPPAFDPDGTVLITGGTGSLGRALARHLVTRHGVRHLLLASRQGRAAAGADELAADLAGLGASATIAACDVADRTAVAGLLAAVPAQHPLIAVIHAAGALADATVQNLTPQDVDDVLRPKVDAAWHLHELTQASPLSAFVLFSSMAGQIGNPGQGNYAAANSYLDALAHHRRARGLPATSLAWGLWESPAGSMAGKLTGADLARWARKGVLPLTVERGMELFDAALTSDETVLTPVELDLAALRDPERSATAPTLLRTAVRAARRRAASAPAGADASSWARRTSGLPDAERRRTVAELVRTTAAAVLALDGSAAVADDTAFKNLGMDSLTGLELRGRIRSVTGIRLPATAVFDHPTPAALTGHLLAELARLNGDAQDGAGRPEPAPARPAAAHDDDPIVIVGMACRYPGDVRGPQDLWRLVATGTDAIGPFPGNRGWDVDGLYDPDPDRAGKTYTRHGGFLYDADRFDAEFFGISPRESLAMDPQQRLLLEASWEAVENAAIAPTALHGTRTGVFSGVMYSDYTSRLHTGSAASVVSGRVSYTLGLQGPAITVDTACSSSLVAIHLASHALRQGECDLALAGGVTVMASPELFIEFSRQRGLAPDGHCKSFSDSADGTAWSEGVGVLVLERLSDARRNGHEVLAVIPGSAINQDGASNGLTAPHGPSQERVIRDALAAAGLSPADVDAVEAHGTGTTLGDPIEAQALLATYGQDRRTGHPLHLGTLKSNIGHSQAAAGVGGVIKMVMAMRHGTLPRTLNVGRPSSHVDWSSGAVSLLTEEAPWPETGRPRRAAVSSFGISGTNAHVIVEQAPEAPSAGPRDGAAPARPLPWVVSARGTEALRAQAARLRPLAADAGTDLGVAHLDIAHSLATTRAALTDRAVVLADDPAELLAGLDALARGESAPGLVTAQADTGGRTAFLFTGQGSQRPGMGAGLYRAHPEFAAALDAVCERMDAHLDVPLKGLILAADGTEQAALLDETRYTQPALFALEVALYRLLERYGTVPDRLIGHSIGELAAAHVAGVLTLDDACALVAARGRLMHRTPRDGAMAAIQATEAEVLPTLEGRTGRVVVASVNGPASVVVSGDESAVDEVAALWRDAGRQTKRLRVQHAFHSPHMDGVLDEFRQVAAGITVRDPAIPIVSNVTGRPVTAGELADPEYWVRHLRETVRFYEGVRFLDGDGVTTYLELGPDGVLTGMVRTALAAGDAERPVTAAPLLRRGHDEARTFATALARAYVGGAAVDWSGLLPGGRTVPLPTYAYQRESYWLSPVAPGPAPGADGGHPFLHQAVEIAGGQGWLFTGRLDPGAHPWLAEHTIAGRPLLPGAAIAELALHAALRAGAGQVAELTLEQPLTVADGTAIQLVVDAPGAADTRAFALYARPEEPSDGEWTRHATGVLDTGRPSEPGALAAWPPPEAAPVPIDGLYTRLADRGYDYGPAFQGLRSVWRDGADLYAEVAPPEDAGGFLVHPAALDAALHTSFGGAQDESGKLVVPFAWSELTLHQSSAGALRVRVRQGEDGSRSLLLADETGAPVLEGTLAVRELGADAAAGPVDGPALLTVDWARWRAPETAPRGPWAVVGRDDRGVTDVVRATGVAVSAHADMDGLRQALDDGGQVPTVVIATDPGGPAEALNLAQTWLAAGRYGDSRLAVLTEGAATVAGGDRPDLAGAAVWGLIGSAQREHPGRFSLIDTDGSPESLRSLIQAAGSDEPQLAIRAGRTSAPALRPHTAASVDPADPADPDGPSPFGERAHVLITGGLGTLGRLVARHLVDRHGVRRLLLTGRRGMDTPGAGELAAELEAAGAEVTVAACDAGDRAALAAVLAAVPDEHPLTGVVHAAGVLDDAVIDGLTPERMDRVWRPKAGAAAHLHELTRDLDLSAFVLFSSLAGLLGSAGQGNYAAANAYLDGLARLRRAEGRPALSVAWGLWAEESAMTGDLGEADLRRMARTGITALSAAEGLGLFDAALAAGVPAVAAARIDLRAMDAETAPALLRTLAPASRRTAAGRAKTPAADLRRRLERAPRHERGHLLLEAVRAEVAAVLGYATSDRVTADRQFQDLGFDSLTAVELRNRLIAATGVKLPPTLIFDHPTPGALADRLRADLAPATAPAPEPETPDHNGDSHLDTMNADDLVRLALGDGDS</sequence>
<feature type="region of interest" description="C-terminal hotdog fold" evidence="6">
    <location>
        <begin position="2336"/>
        <end position="2476"/>
    </location>
</feature>
<feature type="region of interest" description="C-terminal hotdog fold" evidence="6">
    <location>
        <begin position="4089"/>
        <end position="4229"/>
    </location>
</feature>
<keyword evidence="2" id="KW-0597">Phosphoprotein</keyword>
<proteinExistence type="predicted"/>
<dbReference type="SUPFAM" id="SSF53901">
    <property type="entry name" value="Thiolase-like"/>
    <property type="match status" value="2"/>
</dbReference>
<dbReference type="InterPro" id="IPR049551">
    <property type="entry name" value="PKS_DH_C"/>
</dbReference>
<dbReference type="InterPro" id="IPR014031">
    <property type="entry name" value="Ketoacyl_synth_C"/>
</dbReference>
<dbReference type="Pfam" id="PF08659">
    <property type="entry name" value="KR"/>
    <property type="match status" value="3"/>
</dbReference>
<dbReference type="InterPro" id="IPR014043">
    <property type="entry name" value="Acyl_transferase_dom"/>
</dbReference>
<keyword evidence="12" id="KW-1185">Reference proteome</keyword>
<dbReference type="InterPro" id="IPR042104">
    <property type="entry name" value="PKS_dehydratase_sf"/>
</dbReference>
<feature type="domain" description="PKS/mFAS DH" evidence="10">
    <location>
        <begin position="3955"/>
        <end position="4229"/>
    </location>
</feature>
<dbReference type="InterPro" id="IPR013154">
    <property type="entry name" value="ADH-like_N"/>
</dbReference>
<evidence type="ECO:0000259" key="8">
    <source>
        <dbReference type="PROSITE" id="PS50075"/>
    </source>
</evidence>
<dbReference type="GO" id="GO:0006633">
    <property type="term" value="P:fatty acid biosynthetic process"/>
    <property type="evidence" value="ECO:0007669"/>
    <property type="project" value="InterPro"/>
</dbReference>
<dbReference type="SMART" id="SM00826">
    <property type="entry name" value="PKS_DH"/>
    <property type="match status" value="3"/>
</dbReference>
<feature type="region of interest" description="Disordered" evidence="7">
    <location>
        <begin position="4397"/>
        <end position="4423"/>
    </location>
</feature>
<dbReference type="InterPro" id="IPR032821">
    <property type="entry name" value="PKS_assoc"/>
</dbReference>
<dbReference type="GO" id="GO:0008270">
    <property type="term" value="F:zinc ion binding"/>
    <property type="evidence" value="ECO:0007669"/>
    <property type="project" value="InterPro"/>
</dbReference>
<feature type="compositionally biased region" description="Basic and acidic residues" evidence="7">
    <location>
        <begin position="4789"/>
        <end position="4798"/>
    </location>
</feature>
<dbReference type="SMART" id="SM01294">
    <property type="entry name" value="PKS_PP_betabranch"/>
    <property type="match status" value="3"/>
</dbReference>
<feature type="domain" description="PKS/mFAS DH" evidence="10">
    <location>
        <begin position="2201"/>
        <end position="2476"/>
    </location>
</feature>
<feature type="active site" description="Proton acceptor; for dehydratase activity" evidence="6">
    <location>
        <position position="189"/>
    </location>
</feature>
<dbReference type="CDD" id="cd05195">
    <property type="entry name" value="enoyl_red"/>
    <property type="match status" value="1"/>
</dbReference>
<feature type="active site" description="Proton donor; for dehydratase activity" evidence="6">
    <location>
        <position position="353"/>
    </location>
</feature>
<dbReference type="InterPro" id="IPR020841">
    <property type="entry name" value="PKS_Beta-ketoAc_synthase_dom"/>
</dbReference>
<dbReference type="PANTHER" id="PTHR43775">
    <property type="entry name" value="FATTY ACID SYNTHASE"/>
    <property type="match status" value="1"/>
</dbReference>
<dbReference type="InterPro" id="IPR011032">
    <property type="entry name" value="GroES-like_sf"/>
</dbReference>
<dbReference type="Pfam" id="PF00550">
    <property type="entry name" value="PP-binding"/>
    <property type="match status" value="3"/>
</dbReference>
<accession>A0A4R5C3G6</accession>
<feature type="domain" description="PKS/mFAS DH" evidence="10">
    <location>
        <begin position="157"/>
        <end position="430"/>
    </location>
</feature>
<dbReference type="InterPro" id="IPR020843">
    <property type="entry name" value="ER"/>
</dbReference>
<dbReference type="InterPro" id="IPR013968">
    <property type="entry name" value="PKS_KR"/>
</dbReference>
<dbReference type="InterPro" id="IPR016035">
    <property type="entry name" value="Acyl_Trfase/lysoPLipase"/>
</dbReference>
<dbReference type="PROSITE" id="PS52019">
    <property type="entry name" value="PKS_MFAS_DH"/>
    <property type="match status" value="3"/>
</dbReference>
<dbReference type="Gene3D" id="3.40.366.10">
    <property type="entry name" value="Malonyl-Coenzyme A Acyl Carrier Protein, domain 2"/>
    <property type="match status" value="3"/>
</dbReference>
<dbReference type="InterPro" id="IPR001227">
    <property type="entry name" value="Ac_transferase_dom_sf"/>
</dbReference>
<dbReference type="InterPro" id="IPR016036">
    <property type="entry name" value="Malonyl_transacylase_ACP-bd"/>
</dbReference>
<feature type="region of interest" description="Disordered" evidence="7">
    <location>
        <begin position="2937"/>
        <end position="2957"/>
    </location>
</feature>
<feature type="active site" description="Proton acceptor; for dehydratase activity" evidence="6">
    <location>
        <position position="3987"/>
    </location>
</feature>
<organism evidence="11 12">
    <name type="scientific">Actinomadura rubrisoli</name>
    <dbReference type="NCBI Taxonomy" id="2530368"/>
    <lineage>
        <taxon>Bacteria</taxon>
        <taxon>Bacillati</taxon>
        <taxon>Actinomycetota</taxon>
        <taxon>Actinomycetes</taxon>
        <taxon>Streptosporangiales</taxon>
        <taxon>Thermomonosporaceae</taxon>
        <taxon>Actinomadura</taxon>
    </lineage>
</organism>
<feature type="active site" description="Proton donor; for dehydratase activity" evidence="6">
    <location>
        <position position="4146"/>
    </location>
</feature>
<dbReference type="InterPro" id="IPR009081">
    <property type="entry name" value="PP-bd_ACP"/>
</dbReference>
<evidence type="ECO:0000256" key="3">
    <source>
        <dbReference type="ARBA" id="ARBA00022679"/>
    </source>
</evidence>
<dbReference type="Pfam" id="PF21089">
    <property type="entry name" value="PKS_DH_N"/>
    <property type="match status" value="3"/>
</dbReference>
<dbReference type="Pfam" id="PF14765">
    <property type="entry name" value="PS-DH"/>
    <property type="match status" value="3"/>
</dbReference>
<dbReference type="Pfam" id="PF00109">
    <property type="entry name" value="ketoacyl-synt"/>
    <property type="match status" value="2"/>
</dbReference>
<evidence type="ECO:0000313" key="12">
    <source>
        <dbReference type="Proteomes" id="UP000294513"/>
    </source>
</evidence>
<dbReference type="EMBL" id="SMKU01000038">
    <property type="protein sequence ID" value="TDD92603.1"/>
    <property type="molecule type" value="Genomic_DNA"/>
</dbReference>
<feature type="compositionally biased region" description="Pro residues" evidence="7">
    <location>
        <begin position="2322"/>
        <end position="2336"/>
    </location>
</feature>
<feature type="non-terminal residue" evidence="11">
    <location>
        <position position="1"/>
    </location>
</feature>
<protein>
    <submittedName>
        <fullName evidence="11">SDR family NAD(P)-dependent oxidoreductase</fullName>
    </submittedName>
</protein>
<dbReference type="InterPro" id="IPR020806">
    <property type="entry name" value="PKS_PP-bd"/>
</dbReference>
<evidence type="ECO:0000259" key="10">
    <source>
        <dbReference type="PROSITE" id="PS52019"/>
    </source>
</evidence>
<dbReference type="SUPFAM" id="SSF47336">
    <property type="entry name" value="ACP-like"/>
    <property type="match status" value="3"/>
</dbReference>
<dbReference type="Gene3D" id="3.40.50.720">
    <property type="entry name" value="NAD(P)-binding Rossmann-like Domain"/>
    <property type="match status" value="3"/>
</dbReference>
<dbReference type="SMART" id="SM00822">
    <property type="entry name" value="PKS_KR"/>
    <property type="match status" value="3"/>
</dbReference>
<dbReference type="SMART" id="SM00825">
    <property type="entry name" value="PKS_KS"/>
    <property type="match status" value="2"/>
</dbReference>
<keyword evidence="3" id="KW-0808">Transferase</keyword>
<dbReference type="GO" id="GO:0004315">
    <property type="term" value="F:3-oxoacyl-[acyl-carrier-protein] synthase activity"/>
    <property type="evidence" value="ECO:0007669"/>
    <property type="project" value="InterPro"/>
</dbReference>
<dbReference type="SUPFAM" id="SSF55048">
    <property type="entry name" value="Probable ACP-binding domain of malonyl-CoA ACP transacylase"/>
    <property type="match status" value="2"/>
</dbReference>
<dbReference type="FunFam" id="3.40.50.720:FF:000209">
    <property type="entry name" value="Polyketide synthase Pks12"/>
    <property type="match status" value="1"/>
</dbReference>
<dbReference type="Gene3D" id="3.40.50.11460">
    <property type="match status" value="1"/>
</dbReference>
<feature type="domain" description="Ketosynthase family 3 (KS3)" evidence="9">
    <location>
        <begin position="1301"/>
        <end position="1727"/>
    </location>
</feature>
<dbReference type="InterPro" id="IPR020807">
    <property type="entry name" value="PKS_DH"/>
</dbReference>
<feature type="region of interest" description="N-terminal hotdog fold" evidence="6">
    <location>
        <begin position="157"/>
        <end position="282"/>
    </location>
</feature>
<dbReference type="PANTHER" id="PTHR43775:SF51">
    <property type="entry name" value="INACTIVE PHENOLPHTHIOCEROL SYNTHESIS POLYKETIDE SYNTHASE TYPE I PKS1-RELATED"/>
    <property type="match status" value="1"/>
</dbReference>
<dbReference type="GO" id="GO:0016491">
    <property type="term" value="F:oxidoreductase activity"/>
    <property type="evidence" value="ECO:0007669"/>
    <property type="project" value="InterPro"/>
</dbReference>
<evidence type="ECO:0000256" key="1">
    <source>
        <dbReference type="ARBA" id="ARBA00022450"/>
    </source>
</evidence>
<evidence type="ECO:0000256" key="2">
    <source>
        <dbReference type="ARBA" id="ARBA00022553"/>
    </source>
</evidence>
<feature type="compositionally biased region" description="Low complexity" evidence="7">
    <location>
        <begin position="2938"/>
        <end position="2951"/>
    </location>
</feature>
<gene>
    <name evidence="11" type="ORF">E1298_10650</name>
</gene>
<dbReference type="InterPro" id="IPR014030">
    <property type="entry name" value="Ketoacyl_synth_N"/>
</dbReference>
<keyword evidence="5" id="KW-0012">Acyltransferase</keyword>
<evidence type="ECO:0000259" key="9">
    <source>
        <dbReference type="PROSITE" id="PS52004"/>
    </source>
</evidence>
<dbReference type="OrthoDB" id="4537517at2"/>
<dbReference type="FunFam" id="3.40.47.10:FF:000019">
    <property type="entry name" value="Polyketide synthase type I"/>
    <property type="match status" value="2"/>
</dbReference>
<feature type="active site" description="Proton donor; for dehydratase activity" evidence="6">
    <location>
        <position position="2397"/>
    </location>
</feature>
<evidence type="ECO:0000256" key="4">
    <source>
        <dbReference type="ARBA" id="ARBA00023268"/>
    </source>
</evidence>
<feature type="domain" description="Carrier" evidence="8">
    <location>
        <begin position="4702"/>
        <end position="4777"/>
    </location>
</feature>
<evidence type="ECO:0000256" key="6">
    <source>
        <dbReference type="PROSITE-ProRule" id="PRU01363"/>
    </source>
</evidence>
<dbReference type="Gene3D" id="3.30.70.3290">
    <property type="match status" value="2"/>
</dbReference>
<dbReference type="SMART" id="SM00823">
    <property type="entry name" value="PKS_PP"/>
    <property type="match status" value="3"/>
</dbReference>
<dbReference type="PROSITE" id="PS50075">
    <property type="entry name" value="CARRIER"/>
    <property type="match status" value="3"/>
</dbReference>
<feature type="domain" description="Carrier" evidence="8">
    <location>
        <begin position="2963"/>
        <end position="3038"/>
    </location>
</feature>
<dbReference type="InterPro" id="IPR006162">
    <property type="entry name" value="Ppantetheine_attach_site"/>
</dbReference>
<dbReference type="FunFam" id="3.40.366.10:FF:000002">
    <property type="entry name" value="Probable polyketide synthase 2"/>
    <property type="match status" value="2"/>
</dbReference>
<reference evidence="11 12" key="1">
    <citation type="submission" date="2019-03" db="EMBL/GenBank/DDBJ databases">
        <title>Draft genome sequences of novel Actinobacteria.</title>
        <authorList>
            <person name="Sahin N."/>
            <person name="Ay H."/>
            <person name="Saygin H."/>
        </authorList>
    </citation>
    <scope>NUCLEOTIDE SEQUENCE [LARGE SCALE GENOMIC DNA]</scope>
    <source>
        <strain evidence="11 12">H3C3</strain>
    </source>
</reference>
<keyword evidence="4" id="KW-0511">Multifunctional enzyme</keyword>
<dbReference type="PROSITE" id="PS00012">
    <property type="entry name" value="PHOSPHOPANTETHEINE"/>
    <property type="match status" value="2"/>
</dbReference>
<feature type="active site" description="Proton acceptor; for dehydratase activity" evidence="6">
    <location>
        <position position="2233"/>
    </location>
</feature>
<dbReference type="InterPro" id="IPR002364">
    <property type="entry name" value="Quin_OxRdtase/zeta-crystal_CS"/>
</dbReference>
<feature type="domain" description="Carrier" evidence="8">
    <location>
        <begin position="1205"/>
        <end position="1280"/>
    </location>
</feature>
<name>A0A4R5C3G6_9ACTN</name>
<comment type="caution">
    <text evidence="11">The sequence shown here is derived from an EMBL/GenBank/DDBJ whole genome shotgun (WGS) entry which is preliminary data.</text>
</comment>
<dbReference type="Proteomes" id="UP000294513">
    <property type="component" value="Unassembled WGS sequence"/>
</dbReference>
<dbReference type="InterPro" id="IPR050091">
    <property type="entry name" value="PKS_NRPS_Biosynth_Enz"/>
</dbReference>
<dbReference type="Gene3D" id="3.90.180.10">
    <property type="entry name" value="Medium-chain alcohol dehydrogenases, catalytic domain"/>
    <property type="match status" value="1"/>
</dbReference>
<dbReference type="FunFam" id="3.90.180.10:FF:000032">
    <property type="entry name" value="Probable polyketide synthase pks1"/>
    <property type="match status" value="1"/>
</dbReference>
<dbReference type="Pfam" id="PF16197">
    <property type="entry name" value="KAsynt_C_assoc"/>
    <property type="match status" value="1"/>
</dbReference>
<dbReference type="InterPro" id="IPR036291">
    <property type="entry name" value="NAD(P)-bd_dom_sf"/>
</dbReference>
<dbReference type="InterPro" id="IPR057326">
    <property type="entry name" value="KR_dom"/>
</dbReference>
<evidence type="ECO:0000256" key="5">
    <source>
        <dbReference type="ARBA" id="ARBA00023315"/>
    </source>
</evidence>
<dbReference type="GO" id="GO:0031177">
    <property type="term" value="F:phosphopantetheine binding"/>
    <property type="evidence" value="ECO:0007669"/>
    <property type="project" value="InterPro"/>
</dbReference>
<dbReference type="Gene3D" id="3.40.47.10">
    <property type="match status" value="2"/>
</dbReference>
<dbReference type="InterPro" id="IPR049900">
    <property type="entry name" value="PKS_mFAS_DH"/>
</dbReference>
<dbReference type="SUPFAM" id="SSF51735">
    <property type="entry name" value="NAD(P)-binding Rossmann-fold domains"/>
    <property type="match status" value="7"/>
</dbReference>
<dbReference type="Pfam" id="PF22953">
    <property type="entry name" value="SpnB_Rossmann"/>
    <property type="match status" value="2"/>
</dbReference>
<feature type="region of interest" description="Disordered" evidence="7">
    <location>
        <begin position="2284"/>
        <end position="2337"/>
    </location>
</feature>
<dbReference type="PROSITE" id="PS00606">
    <property type="entry name" value="KS3_1"/>
    <property type="match status" value="2"/>
</dbReference>